<evidence type="ECO:0000313" key="2">
    <source>
        <dbReference type="Proteomes" id="UP000185911"/>
    </source>
</evidence>
<reference evidence="1 2" key="1">
    <citation type="submission" date="2017-01" db="EMBL/GenBank/DDBJ databases">
        <title>Genome sequence of Rhodoferax antarcticus ANT.BR, a psychrophilic purple nonsulfur bacterium from an Antarctic microbial mat.</title>
        <authorList>
            <person name="Baker J."/>
            <person name="Riester C."/>
            <person name="Skinner B."/>
            <person name="Newell A."/>
            <person name="Swingley W."/>
            <person name="Madigan M."/>
            <person name="Jung D."/>
            <person name="Asao M."/>
            <person name="Chen M."/>
            <person name="Loughlin P."/>
            <person name="Pan H."/>
            <person name="Lin S."/>
            <person name="Li N."/>
            <person name="Shaw J."/>
            <person name="Prado M."/>
            <person name="Sherman C."/>
            <person name="Li X."/>
            <person name="Tang J."/>
            <person name="Blankenship R."/>
            <person name="Zhao T."/>
            <person name="Touchman J."/>
            <person name="Sattley M."/>
        </authorList>
    </citation>
    <scope>NUCLEOTIDE SEQUENCE [LARGE SCALE GENOMIC DNA]</scope>
    <source>
        <strain evidence="1 2">ANT.BR</strain>
    </source>
</reference>
<protein>
    <submittedName>
        <fullName evidence="1">Uncharacterized protein</fullName>
    </submittedName>
</protein>
<keyword evidence="2" id="KW-1185">Reference proteome</keyword>
<dbReference type="EMBL" id="MSYM01000013">
    <property type="protein sequence ID" value="OLP06767.1"/>
    <property type="molecule type" value="Genomic_DNA"/>
</dbReference>
<dbReference type="Proteomes" id="UP000185911">
    <property type="component" value="Unassembled WGS sequence"/>
</dbReference>
<evidence type="ECO:0000313" key="1">
    <source>
        <dbReference type="EMBL" id="OLP06767.1"/>
    </source>
</evidence>
<proteinExistence type="predicted"/>
<gene>
    <name evidence="1" type="ORF">BLL52_3007</name>
</gene>
<organism evidence="1 2">
    <name type="scientific">Rhodoferax antarcticus ANT.BR</name>
    <dbReference type="NCBI Taxonomy" id="1111071"/>
    <lineage>
        <taxon>Bacteria</taxon>
        <taxon>Pseudomonadati</taxon>
        <taxon>Pseudomonadota</taxon>
        <taxon>Betaproteobacteria</taxon>
        <taxon>Burkholderiales</taxon>
        <taxon>Comamonadaceae</taxon>
        <taxon>Rhodoferax</taxon>
    </lineage>
</organism>
<sequence>MPATTTPAPDPVPLPTRLGWKLDRELLMYTDAKQPDVGNEQIIRFLPSMPWLAPADTEVVLDLVQLLYSAKTPGGYDVLTSSCGYGPDAEINECVYVSHPGADLIVWYLDWEKYDIHIHPDMPRCGRGLELHFERAQYEADLFAMWREVEAADLDLQVYELQPAGWHQFEPLRPALQHLSRLPLVPVLPPGSLLEFGFVGDECYFINGQHGGSWPTRLLPDGRTRDAFETWMTFVKRGWTLIPDPNLKNDFFLLHEEDRDACEGAGRRLVACLRQAWSASVAPQAIEVRLLPCDLVTVPCKPAHAQRADSSP</sequence>
<name>A0A1Q8YFJ2_9BURK</name>
<comment type="caution">
    <text evidence="1">The sequence shown here is derived from an EMBL/GenBank/DDBJ whole genome shotgun (WGS) entry which is preliminary data.</text>
</comment>
<accession>A0A1Q8YFJ2</accession>
<dbReference type="RefSeq" id="WP_139313388.1">
    <property type="nucleotide sequence ID" value="NZ_MSYM01000013.1"/>
</dbReference>
<dbReference type="AlphaFoldDB" id="A0A1Q8YFJ2"/>